<comment type="similarity">
    <text evidence="3">Belongs to the peroxisomal targeting signal receptor family.</text>
</comment>
<dbReference type="Pfam" id="PF13432">
    <property type="entry name" value="TPR_16"/>
    <property type="match status" value="1"/>
</dbReference>
<dbReference type="GO" id="GO:0005052">
    <property type="term" value="F:peroxisome matrix targeting signal-1 binding"/>
    <property type="evidence" value="ECO:0007669"/>
    <property type="project" value="TreeGrafter"/>
</dbReference>
<gene>
    <name evidence="10" type="ORF">JCGZ_19232</name>
</gene>
<dbReference type="PROSITE" id="PS50293">
    <property type="entry name" value="TPR_REGION"/>
    <property type="match status" value="2"/>
</dbReference>
<feature type="repeat" description="TPR" evidence="8">
    <location>
        <begin position="611"/>
        <end position="644"/>
    </location>
</feature>
<keyword evidence="11" id="KW-1185">Reference proteome</keyword>
<feature type="repeat" description="TPR" evidence="8">
    <location>
        <begin position="679"/>
        <end position="712"/>
    </location>
</feature>
<evidence type="ECO:0000256" key="6">
    <source>
        <dbReference type="ARBA" id="ARBA00022803"/>
    </source>
</evidence>
<keyword evidence="5" id="KW-0677">Repeat</keyword>
<dbReference type="Gene3D" id="1.25.40.10">
    <property type="entry name" value="Tetratricopeptide repeat domain"/>
    <property type="match status" value="1"/>
</dbReference>
<dbReference type="KEGG" id="jcu:105641853"/>
<dbReference type="GO" id="GO:0016560">
    <property type="term" value="P:protein import into peroxisome matrix, docking"/>
    <property type="evidence" value="ECO:0007669"/>
    <property type="project" value="TreeGrafter"/>
</dbReference>
<evidence type="ECO:0000256" key="7">
    <source>
        <dbReference type="ARBA" id="ARBA00023140"/>
    </source>
</evidence>
<dbReference type="Proteomes" id="UP000027138">
    <property type="component" value="Unassembled WGS sequence"/>
</dbReference>
<evidence type="ECO:0000256" key="2">
    <source>
        <dbReference type="ARBA" id="ARBA00004496"/>
    </source>
</evidence>
<feature type="repeat" description="TPR" evidence="8">
    <location>
        <begin position="645"/>
        <end position="678"/>
    </location>
</feature>
<dbReference type="PROSITE" id="PS50005">
    <property type="entry name" value="TPR"/>
    <property type="match status" value="4"/>
</dbReference>
<keyword evidence="4" id="KW-0963">Cytoplasm</keyword>
<dbReference type="InterPro" id="IPR011990">
    <property type="entry name" value="TPR-like_helical_dom_sf"/>
</dbReference>
<keyword evidence="6 8" id="KW-0802">TPR repeat</keyword>
<evidence type="ECO:0000313" key="10">
    <source>
        <dbReference type="EMBL" id="KDP29519.1"/>
    </source>
</evidence>
<evidence type="ECO:0000256" key="3">
    <source>
        <dbReference type="ARBA" id="ARBA00005348"/>
    </source>
</evidence>
<dbReference type="SMART" id="SM00028">
    <property type="entry name" value="TPR"/>
    <property type="match status" value="4"/>
</dbReference>
<evidence type="ECO:0000256" key="5">
    <source>
        <dbReference type="ARBA" id="ARBA00022737"/>
    </source>
</evidence>
<proteinExistence type="inferred from homology"/>
<dbReference type="Pfam" id="PF14559">
    <property type="entry name" value="TPR_19"/>
    <property type="match status" value="1"/>
</dbReference>
<dbReference type="PANTHER" id="PTHR10130">
    <property type="entry name" value="PEROXISOMAL TARGETING SIGNAL 1 RECEPTOR PEX5"/>
    <property type="match status" value="1"/>
</dbReference>
<dbReference type="GO" id="GO:0005778">
    <property type="term" value="C:peroxisomal membrane"/>
    <property type="evidence" value="ECO:0007669"/>
    <property type="project" value="TreeGrafter"/>
</dbReference>
<evidence type="ECO:0000256" key="9">
    <source>
        <dbReference type="SAM" id="MobiDB-lite"/>
    </source>
</evidence>
<dbReference type="AlphaFoldDB" id="A0A067KCF2"/>
<dbReference type="OrthoDB" id="10006023at2759"/>
<comment type="subcellular location">
    <subcellularLocation>
        <location evidence="2">Cytoplasm</location>
    </subcellularLocation>
    <subcellularLocation>
        <location evidence="1">Peroxisome</location>
    </subcellularLocation>
</comment>
<feature type="region of interest" description="Disordered" evidence="9">
    <location>
        <begin position="36"/>
        <end position="58"/>
    </location>
</feature>
<feature type="compositionally biased region" description="Polar residues" evidence="9">
    <location>
        <begin position="47"/>
        <end position="57"/>
    </location>
</feature>
<dbReference type="SUPFAM" id="SSF48452">
    <property type="entry name" value="TPR-like"/>
    <property type="match status" value="1"/>
</dbReference>
<evidence type="ECO:0000256" key="1">
    <source>
        <dbReference type="ARBA" id="ARBA00004275"/>
    </source>
</evidence>
<dbReference type="InterPro" id="IPR024111">
    <property type="entry name" value="PEX5/PEX5L"/>
</dbReference>
<feature type="repeat" description="TPR" evidence="8">
    <location>
        <begin position="512"/>
        <end position="545"/>
    </location>
</feature>
<organism evidence="10 11">
    <name type="scientific">Jatropha curcas</name>
    <name type="common">Barbados nut</name>
    <dbReference type="NCBI Taxonomy" id="180498"/>
    <lineage>
        <taxon>Eukaryota</taxon>
        <taxon>Viridiplantae</taxon>
        <taxon>Streptophyta</taxon>
        <taxon>Embryophyta</taxon>
        <taxon>Tracheophyta</taxon>
        <taxon>Spermatophyta</taxon>
        <taxon>Magnoliopsida</taxon>
        <taxon>eudicotyledons</taxon>
        <taxon>Gunneridae</taxon>
        <taxon>Pentapetalae</taxon>
        <taxon>rosids</taxon>
        <taxon>fabids</taxon>
        <taxon>Malpighiales</taxon>
        <taxon>Euphorbiaceae</taxon>
        <taxon>Crotonoideae</taxon>
        <taxon>Jatropheae</taxon>
        <taxon>Jatropha</taxon>
    </lineage>
</organism>
<name>A0A067KCF2_JATCU</name>
<sequence length="749" mass="83598">MAMRDLVTGGAACAVPGSSSSSNPLGALANTLLGSSSKTQERLKEIPTSTATSSENRFYQDVQDPLRALPGAEFEQQPFSHTQSSEFLRGFRSADQNGFADAWDEVQRSHGPLPHQANIPQLDHVYDRGPQLQPTLDGPPQRVLSSFLHSFVESSRGGIPFHPTPLPLLGLSEGDKQCIRDRSSIMARHFFADKSEDFINAQVNALLSSLEIDGDARAKGPLHGRFREMEDHWNESQGSFRPGPHAADGWIAEFNQHRLDHGDPDAWAHAFEQQHGPNGWVSEFDQQQRMGSLDQMRGPNISNLAAMEQTRMLAHTLAQNNDPKFQNSKFLQFVSKMSRGELIIDDNQVKPASSSAPGDWASEYQQQYNTGGTSWADEYVRDEVSYGPDRWVNEFTTEREQNGSVDDQWVNEFSKLHVNDWVEEFGQQVEEGALGETSADSWANAYDEYLNEQVAAKQNSDASRGVYVFSDMNPYVGHPNPLKEGQDLFRKGLLSEAVLALEAEVLKNPDNAEGWRLLGIAHAENDDDQQAIAAMMRAQEADPTNLEVLLALGVSHTNELEQAAALKYLYGWLRNHPKYGTLATPELSESLYYADIARLFNEAAQISPEDADVLIVLGVLYNLSREYDKAIASFQTALKLKPQDYSLWNKLGATQANSVQSADAILAYQQALDLKPNYVRAWANMGISYANQGMYEQSIRYYVRALAMNPKADNAWQYLRISLSCASRNDMLEACDSRNIDFLQKEFPL</sequence>
<protein>
    <submittedName>
        <fullName evidence="10">Uncharacterized protein</fullName>
    </submittedName>
</protein>
<dbReference type="EMBL" id="KK914743">
    <property type="protein sequence ID" value="KDP29519.1"/>
    <property type="molecule type" value="Genomic_DNA"/>
</dbReference>
<dbReference type="PANTHER" id="PTHR10130:SF0">
    <property type="entry name" value="GH08708P"/>
    <property type="match status" value="1"/>
</dbReference>
<evidence type="ECO:0000256" key="8">
    <source>
        <dbReference type="PROSITE-ProRule" id="PRU00339"/>
    </source>
</evidence>
<dbReference type="GO" id="GO:0005829">
    <property type="term" value="C:cytosol"/>
    <property type="evidence" value="ECO:0007669"/>
    <property type="project" value="TreeGrafter"/>
</dbReference>
<accession>A0A067KCF2</accession>
<dbReference type="InterPro" id="IPR019734">
    <property type="entry name" value="TPR_rpt"/>
</dbReference>
<reference evidence="10 11" key="1">
    <citation type="journal article" date="2014" name="PLoS ONE">
        <title>Global Analysis of Gene Expression Profiles in Physic Nut (Jatropha curcas L.) Seedlings Exposed to Salt Stress.</title>
        <authorList>
            <person name="Zhang L."/>
            <person name="Zhang C."/>
            <person name="Wu P."/>
            <person name="Chen Y."/>
            <person name="Li M."/>
            <person name="Jiang H."/>
            <person name="Wu G."/>
        </authorList>
    </citation>
    <scope>NUCLEOTIDE SEQUENCE [LARGE SCALE GENOMIC DNA]</scope>
    <source>
        <strain evidence="11">cv. GZQX0401</strain>
        <tissue evidence="10">Young leaves</tissue>
    </source>
</reference>
<dbReference type="Pfam" id="PF00515">
    <property type="entry name" value="TPR_1"/>
    <property type="match status" value="1"/>
</dbReference>
<dbReference type="FunFam" id="1.25.40.10:FF:000110">
    <property type="entry name" value="Peroxisome biogenesis protein 5"/>
    <property type="match status" value="1"/>
</dbReference>
<evidence type="ECO:0000256" key="4">
    <source>
        <dbReference type="ARBA" id="ARBA00022490"/>
    </source>
</evidence>
<evidence type="ECO:0000313" key="11">
    <source>
        <dbReference type="Proteomes" id="UP000027138"/>
    </source>
</evidence>
<dbReference type="STRING" id="180498.A0A067KCF2"/>
<keyword evidence="7" id="KW-0576">Peroxisome</keyword>